<dbReference type="AlphaFoldDB" id="A0A1L7NMV8"/>
<accession>A0A1L7NMV8</accession>
<evidence type="ECO:0000313" key="1">
    <source>
        <dbReference type="EMBL" id="BAW26815.1"/>
    </source>
</evidence>
<dbReference type="RefSeq" id="WP_058151426.1">
    <property type="nucleotide sequence ID" value="NZ_AP015030.1"/>
</dbReference>
<protein>
    <submittedName>
        <fullName evidence="1">Uncharacterized protein</fullName>
    </submittedName>
</protein>
<sequence length="166" mass="18824">MTLIYTRQAQSFLAPDDGLYKRPPPHQIIPYMVRMSSAIRSTSMANRTGAIKMVQANMNEAWAKIHRALRPYFYKPIDELLAKYPASPIELPKLDDMPHIHASMHFCLDVLEDLDRLTVLIQADTDATDGADTIFNCWNAVYRATGRVEGIERRIKSGKGFKNEGV</sequence>
<gene>
    <name evidence="1" type="ORF">KF715C_pA3100</name>
</gene>
<dbReference type="Proteomes" id="UP000218731">
    <property type="component" value="Plasmid pKF715A"/>
</dbReference>
<geneLocation type="plasmid" evidence="2">
    <name>pkf715a dna</name>
</geneLocation>
<dbReference type="EMBL" id="AP015030">
    <property type="protein sequence ID" value="BAW26815.1"/>
    <property type="molecule type" value="Genomic_DNA"/>
</dbReference>
<keyword evidence="1" id="KW-0614">Plasmid</keyword>
<organism evidence="1 2">
    <name type="scientific">Pseudomonas putida</name>
    <name type="common">Arthrobacter siderocapsulatus</name>
    <dbReference type="NCBI Taxonomy" id="303"/>
    <lineage>
        <taxon>Bacteria</taxon>
        <taxon>Pseudomonadati</taxon>
        <taxon>Pseudomonadota</taxon>
        <taxon>Gammaproteobacteria</taxon>
        <taxon>Pseudomonadales</taxon>
        <taxon>Pseudomonadaceae</taxon>
        <taxon>Pseudomonas</taxon>
    </lineage>
</organism>
<reference evidence="1 2" key="1">
    <citation type="submission" date="2015-11" db="EMBL/GenBank/DDBJ databases">
        <title>Complete genome sequencing of a biphenyl-degrading bacterium, Pseudomonas putida KF715 (=NBRC110667).</title>
        <authorList>
            <person name="Suenaga H."/>
            <person name="Fujihara N."/>
            <person name="Watanabe T."/>
            <person name="Hirose J."/>
            <person name="Kimura N."/>
            <person name="Yamazoe A."/>
            <person name="Hosoyama A."/>
            <person name="Shimodaira J."/>
            <person name="Furukawa K."/>
        </authorList>
    </citation>
    <scope>NUCLEOTIDE SEQUENCE [LARGE SCALE GENOMIC DNA]</scope>
    <source>
        <strain evidence="1 2">KF715</strain>
        <plasmid evidence="2">Plasmid pkf715a dna</plasmid>
    </source>
</reference>
<evidence type="ECO:0000313" key="2">
    <source>
        <dbReference type="Proteomes" id="UP000218731"/>
    </source>
</evidence>
<name>A0A1L7NMV8_PSEPU</name>
<proteinExistence type="predicted"/>